<feature type="domain" description="PH" evidence="2">
    <location>
        <begin position="628"/>
        <end position="832"/>
    </location>
</feature>
<dbReference type="Gene3D" id="2.30.29.30">
    <property type="entry name" value="Pleckstrin-homology domain (PH domain)/Phosphotyrosine-binding domain (PTB)"/>
    <property type="match status" value="1"/>
</dbReference>
<name>S8AQZ6_DACHA</name>
<dbReference type="EMBL" id="AQGS01000075">
    <property type="protein sequence ID" value="EPS43496.1"/>
    <property type="molecule type" value="Genomic_DNA"/>
</dbReference>
<dbReference type="OMA" id="DRWVMSI"/>
<dbReference type="AlphaFoldDB" id="S8AQZ6"/>
<dbReference type="Pfam" id="PF15407">
    <property type="entry name" value="Spo7_2_N"/>
    <property type="match status" value="1"/>
</dbReference>
<gene>
    <name evidence="3" type="ORF">H072_2521</name>
</gene>
<feature type="region of interest" description="Disordered" evidence="1">
    <location>
        <begin position="105"/>
        <end position="204"/>
    </location>
</feature>
<dbReference type="Pfam" id="PF23207">
    <property type="entry name" value="PH_SPO71"/>
    <property type="match status" value="1"/>
</dbReference>
<evidence type="ECO:0000313" key="4">
    <source>
        <dbReference type="Proteomes" id="UP000015100"/>
    </source>
</evidence>
<dbReference type="PANTHER" id="PTHR28076">
    <property type="entry name" value="SPORULATION-SPECIFIC PROTEIN 71"/>
    <property type="match status" value="1"/>
</dbReference>
<dbReference type="InterPro" id="IPR057379">
    <property type="entry name" value="PH_SPO71"/>
</dbReference>
<dbReference type="SMART" id="SM00233">
    <property type="entry name" value="PH"/>
    <property type="match status" value="2"/>
</dbReference>
<dbReference type="InterPro" id="IPR029217">
    <property type="entry name" value="Spo7_2_N"/>
</dbReference>
<dbReference type="InterPro" id="IPR039486">
    <property type="entry name" value="Mug56/Spo71_PH"/>
</dbReference>
<dbReference type="Proteomes" id="UP000015100">
    <property type="component" value="Unassembled WGS sequence"/>
</dbReference>
<dbReference type="InterPro" id="IPR001849">
    <property type="entry name" value="PH_domain"/>
</dbReference>
<evidence type="ECO:0000313" key="3">
    <source>
        <dbReference type="EMBL" id="EPS43496.1"/>
    </source>
</evidence>
<reference evidence="3 4" key="1">
    <citation type="journal article" date="2013" name="PLoS Genet.">
        <title>Genomic mechanisms accounting for the adaptation to parasitism in nematode-trapping fungi.</title>
        <authorList>
            <person name="Meerupati T."/>
            <person name="Andersson K.M."/>
            <person name="Friman E."/>
            <person name="Kumar D."/>
            <person name="Tunlid A."/>
            <person name="Ahren D."/>
        </authorList>
    </citation>
    <scope>NUCLEOTIDE SEQUENCE [LARGE SCALE GENOMIC DNA]</scope>
    <source>
        <strain evidence="3 4">CBS 200.50</strain>
    </source>
</reference>
<dbReference type="PROSITE" id="PS50003">
    <property type="entry name" value="PH_DOMAIN"/>
    <property type="match status" value="2"/>
</dbReference>
<feature type="domain" description="PH" evidence="2">
    <location>
        <begin position="895"/>
        <end position="1061"/>
    </location>
</feature>
<evidence type="ECO:0000259" key="2">
    <source>
        <dbReference type="PROSITE" id="PS50003"/>
    </source>
</evidence>
<keyword evidence="4" id="KW-1185">Reference proteome</keyword>
<dbReference type="OrthoDB" id="5579281at2759"/>
<feature type="compositionally biased region" description="Polar residues" evidence="1">
    <location>
        <begin position="245"/>
        <end position="261"/>
    </location>
</feature>
<dbReference type="GO" id="GO:0005628">
    <property type="term" value="C:prospore membrane"/>
    <property type="evidence" value="ECO:0007669"/>
    <property type="project" value="TreeGrafter"/>
</dbReference>
<comment type="caution">
    <text evidence="3">The sequence shown here is derived from an EMBL/GenBank/DDBJ whole genome shotgun (WGS) entry which is preliminary data.</text>
</comment>
<dbReference type="PANTHER" id="PTHR28076:SF1">
    <property type="entry name" value="PROSPORE MEMBRANE ADAPTER PROTEIN SPO71"/>
    <property type="match status" value="1"/>
</dbReference>
<dbReference type="GO" id="GO:1902657">
    <property type="term" value="P:protein localization to prospore membrane"/>
    <property type="evidence" value="ECO:0007669"/>
    <property type="project" value="InterPro"/>
</dbReference>
<reference evidence="4" key="2">
    <citation type="submission" date="2013-04" db="EMBL/GenBank/DDBJ databases">
        <title>Genomic mechanisms accounting for the adaptation to parasitism in nematode-trapping fungi.</title>
        <authorList>
            <person name="Ahren D.G."/>
        </authorList>
    </citation>
    <scope>NUCLEOTIDE SEQUENCE [LARGE SCALE GENOMIC DNA]</scope>
    <source>
        <strain evidence="4">CBS 200.50</strain>
    </source>
</reference>
<dbReference type="Pfam" id="PF15404">
    <property type="entry name" value="PH_4"/>
    <property type="match status" value="1"/>
</dbReference>
<evidence type="ECO:0000256" key="1">
    <source>
        <dbReference type="SAM" id="MobiDB-lite"/>
    </source>
</evidence>
<accession>S8AQZ6</accession>
<dbReference type="eggNOG" id="ENOG502QRAT">
    <property type="taxonomic scope" value="Eukaryota"/>
</dbReference>
<sequence>MADSDDDTQFFAAESQIQAGCNPDHENPTLLDPSSYTGHRLVRELFFLMPIYDKISFIGPVPKGWLNAHKQSWYTRHITGYYSRKEAGIVAEDNVSRKRRLTSLGFGIKPNPEQLQDGTGGVIGESSRSASLPGPTIDPAEDTLSPRTASDDIGLDIPILVRRGSRPPGSSGNLSGDSFHTASESLVSPRSTPSPGEENGEASANGLAKDLDFSKRPIPEASVAKSDLSQLSTVKSMDSQGLASTTNLVRTQSQEASTSLSCLLPRDQQGRKEPNSAAKPIKSALKQTKSNQIKIDDSNVPPPKKNRDKVTSGLVRFQTNDDVISRDQELQRRLAHASRRRSIPKGRSLRKSREGEIVKMATMLVRVETTLADLSPDFDENEMAHIETRTIEKWREFVVVCRQTGDDDAPLTLKIHKSRTVPAIERKRVAKHSTREIPLNPRETHVNLYSSLDKTLCLWLPFKRGTIIFLMRPRAAASSVEWHTFLRKALGWSRPENLILHVPDLSMNIRIVDPFEDTPKKSVEEEAISQEIRKNKDDGLVSKFIMRTSLQLLERNHEWEEVVKRWRSNDRLGLAWRRYDRLEWVHGMNEKKMYGSMAMQKTHELELRPKIHYPTTIQTETGHTVLEPPPVEGFLLRLTSGMGKDQRKLFFKRLYFFVHDSFLYFCKPAKALPPPPPKLPPKEGDKVPASDRIIETIPLIYAVSPYQMEDGEIAWTKTGNAEYQERKDEDAYNEAERKVNSVLRAEGFVDLTKIDHVRPFGVGDVPDRIGTGLDADFHQPVPNSDRPDGQISGLDDERTFEIVLTNGLVIKLQTFDKETRNEWMHRLADLIIYWKKRRGEDVALLKKTRHENLDLLRIDEEQEAFIGQYGKKWEVQNTMSSPLIWNVCGISSCRTITHSGNLYQKKTRHATFQKYYVVACHGKLLIFNNTVRKYTGEPLDSVHQEKRHEVSLRDAYVYSGIATESQLLYQNQTFDSNNPGRHALPRVYEDGWMSTDEDVMTCFVVWHGAKRTSIKSKDDEGKRAKVKRVTALGSAGKSMVFKARSRQERDLWVMAIGVEIERLHTTDEIIVKPAK</sequence>
<protein>
    <recommendedName>
        <fullName evidence="2">PH domain-containing protein</fullName>
    </recommendedName>
</protein>
<feature type="region of interest" description="Disordered" evidence="1">
    <location>
        <begin position="245"/>
        <end position="311"/>
    </location>
</feature>
<dbReference type="InterPro" id="IPR011993">
    <property type="entry name" value="PH-like_dom_sf"/>
</dbReference>
<dbReference type="STRING" id="1284197.S8AQZ6"/>
<dbReference type="SUPFAM" id="SSF50729">
    <property type="entry name" value="PH domain-like"/>
    <property type="match status" value="2"/>
</dbReference>
<proteinExistence type="predicted"/>
<feature type="compositionally biased region" description="Polar residues" evidence="1">
    <location>
        <begin position="168"/>
        <end position="194"/>
    </location>
</feature>
<dbReference type="HOGENOM" id="CLU_003938_0_0_1"/>
<organism evidence="3 4">
    <name type="scientific">Dactylellina haptotyla (strain CBS 200.50)</name>
    <name type="common">Nematode-trapping fungus</name>
    <name type="synonym">Monacrosporium haptotylum</name>
    <dbReference type="NCBI Taxonomy" id="1284197"/>
    <lineage>
        <taxon>Eukaryota</taxon>
        <taxon>Fungi</taxon>
        <taxon>Dikarya</taxon>
        <taxon>Ascomycota</taxon>
        <taxon>Pezizomycotina</taxon>
        <taxon>Orbiliomycetes</taxon>
        <taxon>Orbiliales</taxon>
        <taxon>Orbiliaceae</taxon>
        <taxon>Dactylellina</taxon>
    </lineage>
</organism>
<dbReference type="InterPro" id="IPR040345">
    <property type="entry name" value="Mug56/Spo71"/>
</dbReference>